<comment type="caution">
    <text evidence="1">The sequence shown here is derived from an EMBL/GenBank/DDBJ whole genome shotgun (WGS) entry which is preliminary data.</text>
</comment>
<accession>A0ABQ0MZ76</accession>
<dbReference type="EMBL" id="BDQM01000039">
    <property type="protein sequence ID" value="GAW97633.1"/>
    <property type="molecule type" value="Genomic_DNA"/>
</dbReference>
<sequence>MPKIKQLGGQSVYDHFYHFAEALVSLTDSGLSICSESLHNNAATNTYENLINQWKNRILVGGSCMLSDSTFDLPLSREK</sequence>
<dbReference type="Proteomes" id="UP000197068">
    <property type="component" value="Unassembled WGS sequence"/>
</dbReference>
<organism evidence="1 2">
    <name type="scientific">Colwellia marinimaniae</name>
    <dbReference type="NCBI Taxonomy" id="1513592"/>
    <lineage>
        <taxon>Bacteria</taxon>
        <taxon>Pseudomonadati</taxon>
        <taxon>Pseudomonadota</taxon>
        <taxon>Gammaproteobacteria</taxon>
        <taxon>Alteromonadales</taxon>
        <taxon>Colwelliaceae</taxon>
        <taxon>Colwellia</taxon>
    </lineage>
</organism>
<evidence type="ECO:0000313" key="1">
    <source>
        <dbReference type="EMBL" id="GAW97633.1"/>
    </source>
</evidence>
<reference evidence="1 2" key="1">
    <citation type="submission" date="2017-06" db="EMBL/GenBank/DDBJ databases">
        <title>Whole Genome Sequences of Colwellia marinimaniae MTCD1.</title>
        <authorList>
            <person name="Kusumoto H."/>
            <person name="Inoue M."/>
            <person name="Tanikawa K."/>
            <person name="Maeji H."/>
            <person name="Cameron J.H."/>
            <person name="Bartlett D.H."/>
        </authorList>
    </citation>
    <scope>NUCLEOTIDE SEQUENCE [LARGE SCALE GENOMIC DNA]</scope>
    <source>
        <strain evidence="1 2">MTCD1</strain>
    </source>
</reference>
<evidence type="ECO:0000313" key="2">
    <source>
        <dbReference type="Proteomes" id="UP000197068"/>
    </source>
</evidence>
<gene>
    <name evidence="1" type="ORF">MTCD1_03271</name>
</gene>
<keyword evidence="2" id="KW-1185">Reference proteome</keyword>
<dbReference type="RefSeq" id="WP_057180708.1">
    <property type="nucleotide sequence ID" value="NZ_BDQM01000039.1"/>
</dbReference>
<name>A0ABQ0MZ76_9GAMM</name>
<protein>
    <submittedName>
        <fullName evidence="1">Uncharacterized protein</fullName>
    </submittedName>
</protein>
<proteinExistence type="predicted"/>